<dbReference type="GO" id="GO:0005524">
    <property type="term" value="F:ATP binding"/>
    <property type="evidence" value="ECO:0007669"/>
    <property type="project" value="InterPro"/>
</dbReference>
<feature type="region of interest" description="Disordered" evidence="2">
    <location>
        <begin position="135"/>
        <end position="232"/>
    </location>
</feature>
<dbReference type="InterPro" id="IPR013083">
    <property type="entry name" value="Znf_RING/FYVE/PHD"/>
</dbReference>
<dbReference type="GO" id="GO:0004842">
    <property type="term" value="F:ubiquitin-protein transferase activity"/>
    <property type="evidence" value="ECO:0007669"/>
    <property type="project" value="InterPro"/>
</dbReference>
<feature type="compositionally biased region" description="Pro residues" evidence="2">
    <location>
        <begin position="329"/>
        <end position="339"/>
    </location>
</feature>
<sequence length="1023" mass="109826">MWQPPPSSLLPQRRQLVSTYPQLEAWSVRRCHFTTLLVLVLLSVVSNTAVASDGGCTFIPGFIASPDVEHMYDDLDYRPDLGVVDLANLCSSDDRCTGFNDIGYVKSIVIPTSPSLGTCLYVRVFPPPPSPLPPSPAPLMPPSPPSPPPSSPLFPPPPSPSPSSPLFPPLAPPLSPPAPVRSTPQPRPEFPPNPPPQPPNQTLSSPNPSLPPSYLPPSPYPPETAVIPTSHNSHGLSRKAKILIITGAVCGPIILLYIIALLIFLLLICCVDYEERHAAPRAPPDPPKPLPALTQPSAPSRTPASLQQPPAAPQGGAARSVPHPELAPQQPPSQLPPTPQTTGLSATPQLSPAPSRQSTPHLPHPQAEVQAEPSAPQLPLVQSSAPTQPASRPQPIAPAPLPQQPTAPPLPLQAPPQQPSAPLLHPSAPQQPSAPLLHPSAPQQPSAPLLHPSAPQQTPPAERVQPSAPPLPPSAPPLLPSLAWSSSPAQPLDSRQPPTAAQPPTPAQPTQPEAPSQPPATPRRPQTSPQSQAPPPSPTVAWGETSVRRPTVPPHSPSPPNLNAGPSQPSAAAPQLPSAQPWLQVAPVQQVPAVRPQQDSIRGSPLIGQPSINPVNICLREYTLEVLKKATNNFALKNKIGEGRSGPVYRGCLGPQKQPVAIKKVDLENSQGWSEFLAEVDILSGSHHPHILMLLGTCSDQGILVYELMPGGSLASYLNDNKRPSSQQQRQSAPPAAASATSSRAELLSWRDRVRIMWQVASALYFLHTSNPPIVHRDLKPDNILLDEHKDAKLGDVGLARALKDPGISVNITANMEGTLGYIDPEYHHTGAYGPRSDIYALGMCMLQVLTNASSYQGLVKRVRTALARNDNAFQEMLSAMQAPLEETQAFARLALRCTKLVGSRRPSMQDILAKLTRLKEQTEAREVPVHPPDGGQGSQQDTEAEEPPERFLCPITLDVMNDPVVASDGNTYERIAIVKSMERDTRSPITRARLDPTILIVNNGLRSEILEWRERMQRRQQQ</sequence>
<dbReference type="Gene3D" id="1.10.510.10">
    <property type="entry name" value="Transferase(Phosphotransferase) domain 1"/>
    <property type="match status" value="1"/>
</dbReference>
<dbReference type="InterPro" id="IPR051348">
    <property type="entry name" value="U-box_ubiquitin_ligases"/>
</dbReference>
<feature type="compositionally biased region" description="Polar residues" evidence="2">
    <location>
        <begin position="343"/>
        <end position="360"/>
    </location>
</feature>
<dbReference type="Pfam" id="PF04564">
    <property type="entry name" value="U-box"/>
    <property type="match status" value="1"/>
</dbReference>
<dbReference type="PANTHER" id="PTHR45647">
    <property type="entry name" value="OS02G0152300 PROTEIN"/>
    <property type="match status" value="1"/>
</dbReference>
<dbReference type="CDD" id="cd16655">
    <property type="entry name" value="RING-Ubox_WDSUB1-like"/>
    <property type="match status" value="1"/>
</dbReference>
<feature type="compositionally biased region" description="Polar residues" evidence="2">
    <location>
        <begin position="380"/>
        <end position="391"/>
    </location>
</feature>
<evidence type="ECO:0008006" key="8">
    <source>
        <dbReference type="Google" id="ProtNLM"/>
    </source>
</evidence>
<feature type="compositionally biased region" description="Low complexity" evidence="2">
    <location>
        <begin position="307"/>
        <end position="318"/>
    </location>
</feature>
<organism evidence="6 7">
    <name type="scientific">Astrephomene gubernaculifera</name>
    <dbReference type="NCBI Taxonomy" id="47775"/>
    <lineage>
        <taxon>Eukaryota</taxon>
        <taxon>Viridiplantae</taxon>
        <taxon>Chlorophyta</taxon>
        <taxon>core chlorophytes</taxon>
        <taxon>Chlorophyceae</taxon>
        <taxon>CS clade</taxon>
        <taxon>Chlamydomonadales</taxon>
        <taxon>Astrephomenaceae</taxon>
        <taxon>Astrephomene</taxon>
    </lineage>
</organism>
<protein>
    <recommendedName>
        <fullName evidence="8">RING-type E3 ubiquitin transferase</fullName>
    </recommendedName>
</protein>
<evidence type="ECO:0000256" key="3">
    <source>
        <dbReference type="SAM" id="Phobius"/>
    </source>
</evidence>
<dbReference type="PROSITE" id="PS00108">
    <property type="entry name" value="PROTEIN_KINASE_ST"/>
    <property type="match status" value="1"/>
</dbReference>
<dbReference type="InterPro" id="IPR003613">
    <property type="entry name" value="Ubox_domain"/>
</dbReference>
<keyword evidence="3" id="KW-0812">Transmembrane</keyword>
<dbReference type="SMART" id="SM00220">
    <property type="entry name" value="S_TKc"/>
    <property type="match status" value="1"/>
</dbReference>
<feature type="compositionally biased region" description="Low complexity" evidence="2">
    <location>
        <begin position="564"/>
        <end position="576"/>
    </location>
</feature>
<keyword evidence="3" id="KW-0472">Membrane</keyword>
<feature type="compositionally biased region" description="Pro residues" evidence="2">
    <location>
        <begin position="467"/>
        <end position="479"/>
    </location>
</feature>
<dbReference type="SUPFAM" id="SSF56112">
    <property type="entry name" value="Protein kinase-like (PK-like)"/>
    <property type="match status" value="1"/>
</dbReference>
<evidence type="ECO:0000259" key="4">
    <source>
        <dbReference type="PROSITE" id="PS50011"/>
    </source>
</evidence>
<feature type="compositionally biased region" description="Pro residues" evidence="2">
    <location>
        <begin position="395"/>
        <end position="419"/>
    </location>
</feature>
<keyword evidence="3" id="KW-1133">Transmembrane helix</keyword>
<dbReference type="Proteomes" id="UP001054857">
    <property type="component" value="Unassembled WGS sequence"/>
</dbReference>
<evidence type="ECO:0000259" key="5">
    <source>
        <dbReference type="PROSITE" id="PS51698"/>
    </source>
</evidence>
<dbReference type="GO" id="GO:0016567">
    <property type="term" value="P:protein ubiquitination"/>
    <property type="evidence" value="ECO:0007669"/>
    <property type="project" value="InterPro"/>
</dbReference>
<feature type="compositionally biased region" description="Pro residues" evidence="2">
    <location>
        <begin position="208"/>
        <end position="222"/>
    </location>
</feature>
<feature type="transmembrane region" description="Helical" evidence="3">
    <location>
        <begin position="242"/>
        <end position="268"/>
    </location>
</feature>
<dbReference type="SMART" id="SM00504">
    <property type="entry name" value="Ubox"/>
    <property type="match status" value="1"/>
</dbReference>
<feature type="compositionally biased region" description="Pro residues" evidence="2">
    <location>
        <begin position="135"/>
        <end position="199"/>
    </location>
</feature>
<proteinExistence type="predicted"/>
<accession>A0AAD3HS87</accession>
<feature type="compositionally biased region" description="Pro residues" evidence="2">
    <location>
        <begin position="500"/>
        <end position="509"/>
    </location>
</feature>
<dbReference type="InterPro" id="IPR000719">
    <property type="entry name" value="Prot_kinase_dom"/>
</dbReference>
<dbReference type="GO" id="GO:0004672">
    <property type="term" value="F:protein kinase activity"/>
    <property type="evidence" value="ECO:0007669"/>
    <property type="project" value="InterPro"/>
</dbReference>
<dbReference type="Gene3D" id="3.30.40.10">
    <property type="entry name" value="Zinc/RING finger domain, C3HC4 (zinc finger)"/>
    <property type="match status" value="1"/>
</dbReference>
<dbReference type="Pfam" id="PF00069">
    <property type="entry name" value="Pkinase"/>
    <property type="match status" value="1"/>
</dbReference>
<feature type="region of interest" description="Disordered" evidence="2">
    <location>
        <begin position="719"/>
        <end position="740"/>
    </location>
</feature>
<reference evidence="6 7" key="1">
    <citation type="journal article" date="2021" name="Sci. Rep.">
        <title>Genome sequencing of the multicellular alga Astrephomene provides insights into convergent evolution of germ-soma differentiation.</title>
        <authorList>
            <person name="Yamashita S."/>
            <person name="Yamamoto K."/>
            <person name="Matsuzaki R."/>
            <person name="Suzuki S."/>
            <person name="Yamaguchi H."/>
            <person name="Hirooka S."/>
            <person name="Minakuchi Y."/>
            <person name="Miyagishima S."/>
            <person name="Kawachi M."/>
            <person name="Toyoda A."/>
            <person name="Nozaki H."/>
        </authorList>
    </citation>
    <scope>NUCLEOTIDE SEQUENCE [LARGE SCALE GENOMIC DNA]</scope>
    <source>
        <strain evidence="6 7">NIES-4017</strain>
    </source>
</reference>
<dbReference type="InterPro" id="IPR011009">
    <property type="entry name" value="Kinase-like_dom_sf"/>
</dbReference>
<feature type="domain" description="Protein kinase" evidence="4">
    <location>
        <begin position="634"/>
        <end position="919"/>
    </location>
</feature>
<name>A0AAD3HS87_9CHLO</name>
<feature type="compositionally biased region" description="Pro residues" evidence="2">
    <location>
        <begin position="551"/>
        <end position="560"/>
    </location>
</feature>
<dbReference type="PANTHER" id="PTHR45647:SF139">
    <property type="entry name" value="OS02G0152300 PROTEIN"/>
    <property type="match status" value="1"/>
</dbReference>
<keyword evidence="7" id="KW-1185">Reference proteome</keyword>
<feature type="compositionally biased region" description="Polar residues" evidence="2">
    <location>
        <begin position="294"/>
        <end position="306"/>
    </location>
</feature>
<feature type="compositionally biased region" description="Low complexity" evidence="2">
    <location>
        <begin position="724"/>
        <end position="740"/>
    </location>
</feature>
<dbReference type="InterPro" id="IPR008271">
    <property type="entry name" value="Ser/Thr_kinase_AS"/>
</dbReference>
<gene>
    <name evidence="6" type="ORF">Agub_g13302</name>
</gene>
<feature type="region of interest" description="Disordered" evidence="2">
    <location>
        <begin position="923"/>
        <end position="948"/>
    </location>
</feature>
<feature type="compositionally biased region" description="Pro residues" evidence="2">
    <location>
        <begin position="281"/>
        <end position="290"/>
    </location>
</feature>
<comment type="caution">
    <text evidence="6">The sequence shown here is derived from an EMBL/GenBank/DDBJ whole genome shotgun (WGS) entry which is preliminary data.</text>
</comment>
<feature type="domain" description="U-box" evidence="5">
    <location>
        <begin position="947"/>
        <end position="1020"/>
    </location>
</feature>
<dbReference type="SUPFAM" id="SSF57850">
    <property type="entry name" value="RING/U-box"/>
    <property type="match status" value="1"/>
</dbReference>
<feature type="compositionally biased region" description="Low complexity" evidence="2">
    <location>
        <begin position="480"/>
        <end position="499"/>
    </location>
</feature>
<feature type="region of interest" description="Disordered" evidence="2">
    <location>
        <begin position="278"/>
        <end position="576"/>
    </location>
</feature>
<dbReference type="PROSITE" id="PS50011">
    <property type="entry name" value="PROTEIN_KINASE_DOM"/>
    <property type="match status" value="1"/>
</dbReference>
<keyword evidence="1" id="KW-0833">Ubl conjugation pathway</keyword>
<evidence type="ECO:0000256" key="2">
    <source>
        <dbReference type="SAM" id="MobiDB-lite"/>
    </source>
</evidence>
<dbReference type="AlphaFoldDB" id="A0AAD3HS87"/>
<dbReference type="Gene3D" id="3.30.200.20">
    <property type="entry name" value="Phosphorylase Kinase, domain 1"/>
    <property type="match status" value="1"/>
</dbReference>
<evidence type="ECO:0000313" key="6">
    <source>
        <dbReference type="EMBL" id="GFR50977.1"/>
    </source>
</evidence>
<dbReference type="PROSITE" id="PS51698">
    <property type="entry name" value="U_BOX"/>
    <property type="match status" value="1"/>
</dbReference>
<evidence type="ECO:0000313" key="7">
    <source>
        <dbReference type="Proteomes" id="UP001054857"/>
    </source>
</evidence>
<evidence type="ECO:0000256" key="1">
    <source>
        <dbReference type="ARBA" id="ARBA00022786"/>
    </source>
</evidence>
<dbReference type="EMBL" id="BMAR01000043">
    <property type="protein sequence ID" value="GFR50977.1"/>
    <property type="molecule type" value="Genomic_DNA"/>
</dbReference>